<evidence type="ECO:0000256" key="4">
    <source>
        <dbReference type="ARBA" id="ARBA00022692"/>
    </source>
</evidence>
<keyword evidence="3 9" id="KW-1003">Cell membrane</keyword>
<feature type="region of interest" description="Disordered" evidence="10">
    <location>
        <begin position="41"/>
        <end position="82"/>
    </location>
</feature>
<dbReference type="InterPro" id="IPR006312">
    <property type="entry name" value="TatA/E"/>
</dbReference>
<keyword evidence="5 9" id="KW-0653">Protein transport</keyword>
<comment type="function">
    <text evidence="9">Part of the twin-arginine translocation (Tat) system that transports large folded proteins containing a characteristic twin-arginine motif in their signal peptide across membranes. TatA could form the protein-conducting channel of the Tat system.</text>
</comment>
<protein>
    <recommendedName>
        <fullName evidence="9">Sec-independent protein translocase protein TatA</fullName>
    </recommendedName>
</protein>
<dbReference type="NCBIfam" id="NF001854">
    <property type="entry name" value="PRK00575.1"/>
    <property type="match status" value="1"/>
</dbReference>
<comment type="caution">
    <text evidence="11">The sequence shown here is derived from an EMBL/GenBank/DDBJ whole genome shotgun (WGS) entry which is preliminary data.</text>
</comment>
<dbReference type="Pfam" id="PF02416">
    <property type="entry name" value="TatA_B_E"/>
    <property type="match status" value="1"/>
</dbReference>
<dbReference type="PANTHER" id="PTHR42982">
    <property type="entry name" value="SEC-INDEPENDENT PROTEIN TRANSLOCASE PROTEIN TATA"/>
    <property type="match status" value="1"/>
</dbReference>
<comment type="similarity">
    <text evidence="9">Belongs to the TatA/E family.</text>
</comment>
<keyword evidence="12" id="KW-1185">Reference proteome</keyword>
<evidence type="ECO:0000313" key="12">
    <source>
        <dbReference type="Proteomes" id="UP000666915"/>
    </source>
</evidence>
<keyword evidence="4 9" id="KW-0812">Transmembrane</keyword>
<dbReference type="Gene3D" id="1.20.5.3310">
    <property type="match status" value="1"/>
</dbReference>
<keyword evidence="8 9" id="KW-0472">Membrane</keyword>
<dbReference type="EMBL" id="JAGEOK010000001">
    <property type="protein sequence ID" value="MBO2436268.1"/>
    <property type="molecule type" value="Genomic_DNA"/>
</dbReference>
<feature type="compositionally biased region" description="Basic and acidic residues" evidence="10">
    <location>
        <begin position="72"/>
        <end position="82"/>
    </location>
</feature>
<evidence type="ECO:0000256" key="3">
    <source>
        <dbReference type="ARBA" id="ARBA00022475"/>
    </source>
</evidence>
<comment type="subunit">
    <text evidence="9">The Tat system comprises two distinct complexes: a TatABC complex, containing multiple copies of TatA, TatB and TatC subunits, and a separate TatA complex, containing only TatA subunits. Substrates initially bind to the TatABC complex, which probably triggers association of the separate TatA complex to form the active translocon.</text>
</comment>
<proteinExistence type="inferred from homology"/>
<dbReference type="HAMAP" id="MF_00236">
    <property type="entry name" value="TatA_E"/>
    <property type="match status" value="1"/>
</dbReference>
<name>A0ABS3QS12_9ACTN</name>
<evidence type="ECO:0000256" key="8">
    <source>
        <dbReference type="ARBA" id="ARBA00023136"/>
    </source>
</evidence>
<evidence type="ECO:0000256" key="10">
    <source>
        <dbReference type="SAM" id="MobiDB-lite"/>
    </source>
</evidence>
<evidence type="ECO:0000256" key="7">
    <source>
        <dbReference type="ARBA" id="ARBA00023010"/>
    </source>
</evidence>
<evidence type="ECO:0000256" key="6">
    <source>
        <dbReference type="ARBA" id="ARBA00022989"/>
    </source>
</evidence>
<keyword evidence="6 9" id="KW-1133">Transmembrane helix</keyword>
<feature type="transmembrane region" description="Helical" evidence="9">
    <location>
        <begin position="6"/>
        <end position="22"/>
    </location>
</feature>
<evidence type="ECO:0000256" key="2">
    <source>
        <dbReference type="ARBA" id="ARBA00022448"/>
    </source>
</evidence>
<keyword evidence="7 9" id="KW-0811">Translocation</keyword>
<dbReference type="Proteomes" id="UP000666915">
    <property type="component" value="Unassembled WGS sequence"/>
</dbReference>
<evidence type="ECO:0000256" key="5">
    <source>
        <dbReference type="ARBA" id="ARBA00022927"/>
    </source>
</evidence>
<dbReference type="InterPro" id="IPR003369">
    <property type="entry name" value="TatA/B/E"/>
</dbReference>
<organism evidence="11 12">
    <name type="scientific">Actinomadura nitritigenes</name>
    <dbReference type="NCBI Taxonomy" id="134602"/>
    <lineage>
        <taxon>Bacteria</taxon>
        <taxon>Bacillati</taxon>
        <taxon>Actinomycetota</taxon>
        <taxon>Actinomycetes</taxon>
        <taxon>Streptosporangiales</taxon>
        <taxon>Thermomonosporaceae</taxon>
        <taxon>Actinomadura</taxon>
    </lineage>
</organism>
<reference evidence="11 12" key="1">
    <citation type="submission" date="2021-03" db="EMBL/GenBank/DDBJ databases">
        <authorList>
            <person name="Kanchanasin P."/>
            <person name="Saeng-In P."/>
            <person name="Phongsopitanun W."/>
            <person name="Yuki M."/>
            <person name="Kudo T."/>
            <person name="Ohkuma M."/>
            <person name="Tanasupawat S."/>
        </authorList>
    </citation>
    <scope>NUCLEOTIDE SEQUENCE [LARGE SCALE GENOMIC DNA]</scope>
    <source>
        <strain evidence="11 12">L46</strain>
    </source>
</reference>
<dbReference type="PANTHER" id="PTHR42982:SF8">
    <property type="entry name" value="SEC-INDEPENDENT PROTEIN TRANSLOCASE PROTEIN TATA"/>
    <property type="match status" value="1"/>
</dbReference>
<evidence type="ECO:0000256" key="9">
    <source>
        <dbReference type="HAMAP-Rule" id="MF_00236"/>
    </source>
</evidence>
<sequence>MGEFSPSHWLIVGIVVVLLFGSKRLPDAARALGRSMRILKSETQGLRDDTDPAPATAPDTATGTASAPDAIQRAEPDTAQDKRDLAARLREEAARIESAAPGAKSA</sequence>
<gene>
    <name evidence="9 11" type="primary">tatA</name>
    <name evidence="11" type="ORF">J4557_01935</name>
</gene>
<evidence type="ECO:0000313" key="11">
    <source>
        <dbReference type="EMBL" id="MBO2436268.1"/>
    </source>
</evidence>
<evidence type="ECO:0000256" key="1">
    <source>
        <dbReference type="ARBA" id="ARBA00004162"/>
    </source>
</evidence>
<dbReference type="NCBIfam" id="TIGR01411">
    <property type="entry name" value="tatAE"/>
    <property type="match status" value="1"/>
</dbReference>
<accession>A0ABS3QS12</accession>
<keyword evidence="2 9" id="KW-0813">Transport</keyword>
<comment type="subcellular location">
    <subcellularLocation>
        <location evidence="1 9">Cell membrane</location>
        <topology evidence="1 9">Single-pass membrane protein</topology>
    </subcellularLocation>
</comment>
<dbReference type="RefSeq" id="WP_208264534.1">
    <property type="nucleotide sequence ID" value="NZ_BAAAGM010000057.1"/>
</dbReference>
<feature type="compositionally biased region" description="Low complexity" evidence="10">
    <location>
        <begin position="52"/>
        <end position="70"/>
    </location>
</feature>